<feature type="transmembrane region" description="Helical" evidence="13">
    <location>
        <begin position="380"/>
        <end position="403"/>
    </location>
</feature>
<evidence type="ECO:0000256" key="10">
    <source>
        <dbReference type="ARBA" id="ARBA00023201"/>
    </source>
</evidence>
<evidence type="ECO:0000256" key="5">
    <source>
        <dbReference type="ARBA" id="ARBA00022989"/>
    </source>
</evidence>
<dbReference type="Gene3D" id="2.60.470.10">
    <property type="entry name" value="Acid-sensing ion channels like domains"/>
    <property type="match status" value="1"/>
</dbReference>
<evidence type="ECO:0000313" key="15">
    <source>
        <dbReference type="RefSeq" id="XP_031573625.1"/>
    </source>
</evidence>
<keyword evidence="14" id="KW-1185">Reference proteome</keyword>
<dbReference type="Gene3D" id="1.10.287.770">
    <property type="entry name" value="YojJ-like"/>
    <property type="match status" value="1"/>
</dbReference>
<comment type="similarity">
    <text evidence="12">Belongs to the amiloride-sensitive sodium channel (TC 1.A.6) family.</text>
</comment>
<dbReference type="InterPro" id="IPR001873">
    <property type="entry name" value="ENaC"/>
</dbReference>
<keyword evidence="7 12" id="KW-0406">Ion transport</keyword>
<dbReference type="GO" id="GO:0015280">
    <property type="term" value="F:ligand-gated sodium channel activity"/>
    <property type="evidence" value="ECO:0007669"/>
    <property type="project" value="TreeGrafter"/>
</dbReference>
<keyword evidence="8 13" id="KW-0472">Membrane</keyword>
<organism evidence="14 15">
    <name type="scientific">Actinia tenebrosa</name>
    <name type="common">Australian red waratah sea anemone</name>
    <dbReference type="NCBI Taxonomy" id="6105"/>
    <lineage>
        <taxon>Eukaryota</taxon>
        <taxon>Metazoa</taxon>
        <taxon>Cnidaria</taxon>
        <taxon>Anthozoa</taxon>
        <taxon>Hexacorallia</taxon>
        <taxon>Actiniaria</taxon>
        <taxon>Actiniidae</taxon>
        <taxon>Actinia</taxon>
    </lineage>
</organism>
<keyword evidence="9" id="KW-0325">Glycoprotein</keyword>
<accession>A0A6P8J9X7</accession>
<evidence type="ECO:0000256" key="1">
    <source>
        <dbReference type="ARBA" id="ARBA00004141"/>
    </source>
</evidence>
<evidence type="ECO:0000256" key="6">
    <source>
        <dbReference type="ARBA" id="ARBA00023053"/>
    </source>
</evidence>
<evidence type="ECO:0000256" key="3">
    <source>
        <dbReference type="ARBA" id="ARBA00022461"/>
    </source>
</evidence>
<gene>
    <name evidence="15" type="primary">LOC116307497</name>
</gene>
<dbReference type="FunCoup" id="A0A6P8J9X7">
    <property type="interactions" value="227"/>
</dbReference>
<evidence type="ECO:0000256" key="13">
    <source>
        <dbReference type="SAM" id="Phobius"/>
    </source>
</evidence>
<dbReference type="RefSeq" id="XP_031573625.1">
    <property type="nucleotide sequence ID" value="XM_031717765.1"/>
</dbReference>
<dbReference type="Pfam" id="PF00858">
    <property type="entry name" value="ASC"/>
    <property type="match status" value="1"/>
</dbReference>
<dbReference type="PRINTS" id="PR01078">
    <property type="entry name" value="AMINACHANNEL"/>
</dbReference>
<evidence type="ECO:0000256" key="2">
    <source>
        <dbReference type="ARBA" id="ARBA00022448"/>
    </source>
</evidence>
<name>A0A6P8J9X7_ACTTE</name>
<keyword evidence="6" id="KW-0915">Sodium</keyword>
<dbReference type="OrthoDB" id="5971051at2759"/>
<dbReference type="InParanoid" id="A0A6P8J9X7"/>
<evidence type="ECO:0000256" key="7">
    <source>
        <dbReference type="ARBA" id="ARBA00023065"/>
    </source>
</evidence>
<dbReference type="AlphaFoldDB" id="A0A6P8J9X7"/>
<dbReference type="FunFam" id="1.10.287.770:FF:000001">
    <property type="entry name" value="Acid-sensing ion channel subunit 1"/>
    <property type="match status" value="1"/>
</dbReference>
<keyword evidence="4 12" id="KW-0812">Transmembrane</keyword>
<evidence type="ECO:0000256" key="8">
    <source>
        <dbReference type="ARBA" id="ARBA00023136"/>
    </source>
</evidence>
<evidence type="ECO:0000313" key="14">
    <source>
        <dbReference type="Proteomes" id="UP000515163"/>
    </source>
</evidence>
<keyword evidence="2 12" id="KW-0813">Transport</keyword>
<keyword evidence="10 12" id="KW-0739">Sodium transport</keyword>
<dbReference type="GeneID" id="116307497"/>
<keyword evidence="3 12" id="KW-0894">Sodium channel</keyword>
<dbReference type="GO" id="GO:0005886">
    <property type="term" value="C:plasma membrane"/>
    <property type="evidence" value="ECO:0007669"/>
    <property type="project" value="TreeGrafter"/>
</dbReference>
<evidence type="ECO:0000256" key="4">
    <source>
        <dbReference type="ARBA" id="ARBA00022692"/>
    </source>
</evidence>
<proteinExistence type="inferred from homology"/>
<comment type="subcellular location">
    <subcellularLocation>
        <location evidence="1">Membrane</location>
        <topology evidence="1">Multi-pass membrane protein</topology>
    </subcellularLocation>
</comment>
<dbReference type="KEGG" id="aten:116307497"/>
<evidence type="ECO:0000256" key="12">
    <source>
        <dbReference type="RuleBase" id="RU000679"/>
    </source>
</evidence>
<sequence>MDQFINPNKTFNEIDQEEQDAEDNSNTLLRRRREIKLNVTQPKKKFTISNKGKVEGHVDADLPDPSQLQPEYRVKERIYVQLAELTHEELKPLGHEFDESLLACSFRGVDCLNFTAFWHSFWHYKYGNCYVFNSGRDRPVLRSTKAGPLHGIEMQLYVKQEEYVDQLSQEAGYRIVISPQGEMPFPFEEGISVAPGQSMSIGIRKVVIKRADPFKNGSCGASRELRPGNLYRSAYNAKYSAMACRESCLAYNQLFRCGCLEYRFPEEGFEVCDSTNKTIVNCLRRLHVQYQNNGLNCSKACPISCNEEHYKTSSSSAAWPFKNYEIYLKKMLNIEEESSEILRQEMLKVKIFYEELNYQEIEENVSYDINDFLSDIGGQLGLWLGVSVLTGVEVIELILMIFLNCWQPKKKAAATDIENHEMRAKVGEPHKHPFGYST</sequence>
<evidence type="ECO:0000256" key="11">
    <source>
        <dbReference type="ARBA" id="ARBA00023303"/>
    </source>
</evidence>
<reference evidence="15" key="1">
    <citation type="submission" date="2025-08" db="UniProtKB">
        <authorList>
            <consortium name="RefSeq"/>
        </authorList>
    </citation>
    <scope>IDENTIFICATION</scope>
    <source>
        <tissue evidence="15">Tentacle</tissue>
    </source>
</reference>
<evidence type="ECO:0000256" key="9">
    <source>
        <dbReference type="ARBA" id="ARBA00023180"/>
    </source>
</evidence>
<dbReference type="Proteomes" id="UP000515163">
    <property type="component" value="Unplaced"/>
</dbReference>
<keyword evidence="11 12" id="KW-0407">Ion channel</keyword>
<dbReference type="PANTHER" id="PTHR11690:SF248">
    <property type="entry name" value="PICKPOCKET 17, ISOFORM A"/>
    <property type="match status" value="1"/>
</dbReference>
<dbReference type="PANTHER" id="PTHR11690">
    <property type="entry name" value="AMILORIDE-SENSITIVE SODIUM CHANNEL-RELATED"/>
    <property type="match status" value="1"/>
</dbReference>
<keyword evidence="5 13" id="KW-1133">Transmembrane helix</keyword>
<protein>
    <submittedName>
        <fullName evidence="15">Amiloride-sensitive sodium channel subunit gamma-2-like</fullName>
    </submittedName>
</protein>